<organism evidence="4 5">
    <name type="scientific">Quercus lobata</name>
    <name type="common">Valley oak</name>
    <dbReference type="NCBI Taxonomy" id="97700"/>
    <lineage>
        <taxon>Eukaryota</taxon>
        <taxon>Viridiplantae</taxon>
        <taxon>Streptophyta</taxon>
        <taxon>Embryophyta</taxon>
        <taxon>Tracheophyta</taxon>
        <taxon>Spermatophyta</taxon>
        <taxon>Magnoliopsida</taxon>
        <taxon>eudicotyledons</taxon>
        <taxon>Gunneridae</taxon>
        <taxon>Pentapetalae</taxon>
        <taxon>rosids</taxon>
        <taxon>fabids</taxon>
        <taxon>Fagales</taxon>
        <taxon>Fagaceae</taxon>
        <taxon>Quercus</taxon>
    </lineage>
</organism>
<evidence type="ECO:0000313" key="5">
    <source>
        <dbReference type="Proteomes" id="UP000594261"/>
    </source>
</evidence>
<feature type="domain" description="UDENN" evidence="3">
    <location>
        <begin position="1"/>
        <end position="222"/>
    </location>
</feature>
<evidence type="ECO:0000313" key="4">
    <source>
        <dbReference type="EnsemblPlants" id="QL10p023951:mrna"/>
    </source>
</evidence>
<dbReference type="SMART" id="SM00801">
    <property type="entry name" value="dDENN"/>
    <property type="match status" value="1"/>
</dbReference>
<dbReference type="EMBL" id="LRBV02000010">
    <property type="status" value="NOT_ANNOTATED_CDS"/>
    <property type="molecule type" value="Genomic_DNA"/>
</dbReference>
<reference evidence="4 5" key="1">
    <citation type="journal article" date="2016" name="G3 (Bethesda)">
        <title>First Draft Assembly and Annotation of the Genome of a California Endemic Oak Quercus lobata Nee (Fagaceae).</title>
        <authorList>
            <person name="Sork V.L."/>
            <person name="Fitz-Gibbon S.T."/>
            <person name="Puiu D."/>
            <person name="Crepeau M."/>
            <person name="Gugger P.F."/>
            <person name="Sherman R."/>
            <person name="Stevens K."/>
            <person name="Langley C.H."/>
            <person name="Pellegrini M."/>
            <person name="Salzberg S.L."/>
        </authorList>
    </citation>
    <scope>NUCLEOTIDE SEQUENCE [LARGE SCALE GENOMIC DNA]</scope>
    <source>
        <strain evidence="4 5">cv. SW786</strain>
    </source>
</reference>
<keyword evidence="5" id="KW-1185">Reference proteome</keyword>
<dbReference type="Pfam" id="PF02141">
    <property type="entry name" value="DENN"/>
    <property type="match status" value="1"/>
</dbReference>
<evidence type="ECO:0000259" key="3">
    <source>
        <dbReference type="PROSITE" id="PS50211"/>
    </source>
</evidence>
<dbReference type="InterPro" id="IPR043153">
    <property type="entry name" value="DENN_C"/>
</dbReference>
<dbReference type="InterPro" id="IPR037516">
    <property type="entry name" value="Tripartite_DENN"/>
</dbReference>
<dbReference type="PROSITE" id="PS50211">
    <property type="entry name" value="DENN"/>
    <property type="match status" value="1"/>
</dbReference>
<protein>
    <recommendedName>
        <fullName evidence="3">UDENN domain-containing protein</fullName>
    </recommendedName>
</protein>
<accession>A0A7N2RBW5</accession>
<dbReference type="InterPro" id="IPR001194">
    <property type="entry name" value="cDENN_dom"/>
</dbReference>
<keyword evidence="2" id="KW-0812">Transmembrane</keyword>
<dbReference type="InterPro" id="IPR026960">
    <property type="entry name" value="RVT-Znf"/>
</dbReference>
<feature type="transmembrane region" description="Helical" evidence="2">
    <location>
        <begin position="907"/>
        <end position="929"/>
    </location>
</feature>
<dbReference type="EnsemblPlants" id="QL10p023951:mrna">
    <property type="protein sequence ID" value="QL10p023951:mrna"/>
    <property type="gene ID" value="QL10p023951"/>
</dbReference>
<evidence type="ECO:0000256" key="1">
    <source>
        <dbReference type="SAM" id="MobiDB-lite"/>
    </source>
</evidence>
<dbReference type="GO" id="GO:0031410">
    <property type="term" value="C:cytoplasmic vesicle"/>
    <property type="evidence" value="ECO:0007669"/>
    <property type="project" value="TreeGrafter"/>
</dbReference>
<dbReference type="InterPro" id="IPR005112">
    <property type="entry name" value="dDENN_dom"/>
</dbReference>
<dbReference type="Pfam" id="PF13966">
    <property type="entry name" value="zf-RVT"/>
    <property type="match status" value="1"/>
</dbReference>
<dbReference type="Gramene" id="QL10p023951:mrna">
    <property type="protein sequence ID" value="QL10p023951:mrna"/>
    <property type="gene ID" value="QL10p023951"/>
</dbReference>
<dbReference type="Gene3D" id="3.40.50.11500">
    <property type="match status" value="1"/>
</dbReference>
<dbReference type="InterPro" id="IPR051696">
    <property type="entry name" value="DENN_Domain_GEFs"/>
</dbReference>
<evidence type="ECO:0000256" key="2">
    <source>
        <dbReference type="SAM" id="Phobius"/>
    </source>
</evidence>
<proteinExistence type="predicted"/>
<dbReference type="Proteomes" id="UP000594261">
    <property type="component" value="Chromosome 10"/>
</dbReference>
<feature type="transmembrane region" description="Helical" evidence="2">
    <location>
        <begin position="839"/>
        <end position="861"/>
    </location>
</feature>
<keyword evidence="2" id="KW-0472">Membrane</keyword>
<dbReference type="PANTHER" id="PTHR12296:SF21">
    <property type="entry name" value="DENN DOMAIN-CONTAINING PROTEIN 3"/>
    <property type="match status" value="1"/>
</dbReference>
<reference evidence="4" key="2">
    <citation type="submission" date="2021-01" db="UniProtKB">
        <authorList>
            <consortium name="EnsemblPlants"/>
        </authorList>
    </citation>
    <scope>IDENTIFICATION</scope>
</reference>
<dbReference type="PANTHER" id="PTHR12296">
    <property type="entry name" value="DENN DOMAIN-CONTAINING PROTEIN 4"/>
    <property type="match status" value="1"/>
</dbReference>
<sequence>MQQRNPPLLSFIVLHNWGYSLLTLVSEAICHLIYPFRWQHVYIPLLFFSGVDYIDAPTPYMMGLHSSVDTSGLAMDGVVVVDLEYNRITTTEDIPPIPEPELSSLRGEIMRLLYPNVVGIDQMKADFCNLSEQLTIWGNKPWGEDHDLQLRLIFLKFFASLLSGYRNFIESSANNGFNTQAFLKKRSRSTNQPPEPMIAQFLDSHGFLDYLDRGLGSGENNNNNLLDKLQDAIGRGQNPTSILPSSLVEPEIITISDPDVGISGSGAKYTYDRFPSNIRTEEQEEKRRQILAAASGAFDFSGKHTPSSPSMLVGKDSKAGSLSPMERAAERERMVLDIKVKLQRVVQFRRDEDLFVLRICGFRWKVEDWWDSYQFQGTPSYRMAMKLKALKADLKKWNELEFGNVAVKKIQLWSDLNALDAKEEAIVLSEEEKVYRPHPDVLNFPKISDDKTSWLVRPFDEAEVFGVVKDFEGDKAPSPYGFPMAFFQTYWDVIKAELMKIFQILFLRLILSWFEIVSGLKINLDKFELVPMGVVPNVEMLVDALGYKWGSLPMKYLGLPLGAKWKDRAVWNPIIEKGLWLRLLKLGATEDPLASFEYGTILALIESDAEGIGGSGFVECIREHIHSGWNCQLTEEQFIAVKELLKTAISRATSRNDVMTIRDALEVSAEMYKKDANNVSDYIQRHLISLSIWEELRFWEGYFEYLMEQSSNKEVHNRELEAFRSFINSIYCTPVRGNGEDKRCWLPCKSKGFTVSAYYHLLVGHSEQFFPWKSIWKQKIPSRVAFFVWTAALGKCLTIDNLRKRKVCIVDWCYMCKCNSETIDHLFLHCPVASELWDMVFGLFGVCWVMPFSVVGLLACWQGRFGRHRNGDIWMVVPHCLMWCIWKERNSRCFEDKERSMPDLKLLFFRTLLDWSANYASIVAVQLIMVASHMAGLGLPDTDAWYMIETIAEKNNIGYKQFLWKDLSKFETIEESRDLMEEKLDLERIQGELEKASLLEEICWRKKSRVLCIREEDRNTKFFHRIANFHRRFNSIDRLMVDGELSLDSKVIAECFSRFYRQLYSEDVVKRPVLDDVEFSRISEEDAIWLDRPFDEDSVYGADAVEIKDFRPISLVGGIYKIILKLMANQFQRMAHGLISDSHNAFVKGRQVLDSVLISSECVDSRLKIGIPGLLYSTPSTSMIMPHLLFADDTLIFCNANPNQLVSLREILNRFEEVSRHSSLPLKYLGLPLRAKFKESSIWNPILEKMERRLASGWWRYGLETDALWRRVIKAKYGNEWGGWCTEKVTSAYGVSLCRIGRKSLLIGLWQLEANKE</sequence>
<keyword evidence="2" id="KW-1133">Transmembrane helix</keyword>
<dbReference type="InParanoid" id="A0A7N2RBW5"/>
<dbReference type="GO" id="GO:0032483">
    <property type="term" value="P:regulation of Rab protein signal transduction"/>
    <property type="evidence" value="ECO:0007669"/>
    <property type="project" value="TreeGrafter"/>
</dbReference>
<name>A0A7N2RBW5_QUELO</name>
<feature type="region of interest" description="Disordered" evidence="1">
    <location>
        <begin position="300"/>
        <end position="319"/>
    </location>
</feature>